<dbReference type="PROSITE" id="PS01031">
    <property type="entry name" value="SHSP"/>
    <property type="match status" value="1"/>
</dbReference>
<dbReference type="PANTHER" id="PTHR11527">
    <property type="entry name" value="HEAT-SHOCK PROTEIN 20 FAMILY MEMBER"/>
    <property type="match status" value="1"/>
</dbReference>
<dbReference type="Gene3D" id="2.60.40.790">
    <property type="match status" value="1"/>
</dbReference>
<dbReference type="InterPro" id="IPR008978">
    <property type="entry name" value="HSP20-like_chaperone"/>
</dbReference>
<dbReference type="SUPFAM" id="SSF49764">
    <property type="entry name" value="HSP20-like chaperones"/>
    <property type="match status" value="1"/>
</dbReference>
<dbReference type="AlphaFoldDB" id="A0A0C2XK83"/>
<dbReference type="CDD" id="cd06464">
    <property type="entry name" value="ACD_sHsps-like"/>
    <property type="match status" value="1"/>
</dbReference>
<feature type="domain" description="SHSP" evidence="4">
    <location>
        <begin position="1"/>
        <end position="106"/>
    </location>
</feature>
<dbReference type="OrthoDB" id="2960525at2759"/>
<dbReference type="Proteomes" id="UP000054549">
    <property type="component" value="Unassembled WGS sequence"/>
</dbReference>
<feature type="non-terminal residue" evidence="5">
    <location>
        <position position="1"/>
    </location>
</feature>
<dbReference type="Pfam" id="PF00011">
    <property type="entry name" value="HSP20"/>
    <property type="match status" value="1"/>
</dbReference>
<dbReference type="InParanoid" id="A0A0C2XK83"/>
<evidence type="ECO:0000256" key="2">
    <source>
        <dbReference type="PROSITE-ProRule" id="PRU00285"/>
    </source>
</evidence>
<organism evidence="5 6">
    <name type="scientific">Amanita muscaria (strain Koide BX008)</name>
    <dbReference type="NCBI Taxonomy" id="946122"/>
    <lineage>
        <taxon>Eukaryota</taxon>
        <taxon>Fungi</taxon>
        <taxon>Dikarya</taxon>
        <taxon>Basidiomycota</taxon>
        <taxon>Agaricomycotina</taxon>
        <taxon>Agaricomycetes</taxon>
        <taxon>Agaricomycetidae</taxon>
        <taxon>Agaricales</taxon>
        <taxon>Pluteineae</taxon>
        <taxon>Amanitaceae</taxon>
        <taxon>Amanita</taxon>
    </lineage>
</organism>
<comment type="similarity">
    <text evidence="2 3">Belongs to the small heat shock protein (HSP20) family.</text>
</comment>
<evidence type="ECO:0000313" key="5">
    <source>
        <dbReference type="EMBL" id="KIL69916.1"/>
    </source>
</evidence>
<dbReference type="HOGENOM" id="CLU_046737_8_11_1"/>
<evidence type="ECO:0000256" key="1">
    <source>
        <dbReference type="ARBA" id="ARBA00023016"/>
    </source>
</evidence>
<keyword evidence="1" id="KW-0346">Stress response</keyword>
<evidence type="ECO:0000259" key="4">
    <source>
        <dbReference type="PROSITE" id="PS01031"/>
    </source>
</evidence>
<evidence type="ECO:0000313" key="6">
    <source>
        <dbReference type="Proteomes" id="UP000054549"/>
    </source>
</evidence>
<proteinExistence type="inferred from homology"/>
<gene>
    <name evidence="5" type="ORF">M378DRAFT_68477</name>
</gene>
<evidence type="ECO:0000256" key="3">
    <source>
        <dbReference type="RuleBase" id="RU003616"/>
    </source>
</evidence>
<reference evidence="5 6" key="1">
    <citation type="submission" date="2014-04" db="EMBL/GenBank/DDBJ databases">
        <title>Evolutionary Origins and Diversification of the Mycorrhizal Mutualists.</title>
        <authorList>
            <consortium name="DOE Joint Genome Institute"/>
            <consortium name="Mycorrhizal Genomics Consortium"/>
            <person name="Kohler A."/>
            <person name="Kuo A."/>
            <person name="Nagy L.G."/>
            <person name="Floudas D."/>
            <person name="Copeland A."/>
            <person name="Barry K.W."/>
            <person name="Cichocki N."/>
            <person name="Veneault-Fourrey C."/>
            <person name="LaButti K."/>
            <person name="Lindquist E.A."/>
            <person name="Lipzen A."/>
            <person name="Lundell T."/>
            <person name="Morin E."/>
            <person name="Murat C."/>
            <person name="Riley R."/>
            <person name="Ohm R."/>
            <person name="Sun H."/>
            <person name="Tunlid A."/>
            <person name="Henrissat B."/>
            <person name="Grigoriev I.V."/>
            <person name="Hibbett D.S."/>
            <person name="Martin F."/>
        </authorList>
    </citation>
    <scope>NUCLEOTIDE SEQUENCE [LARGE SCALE GENOMIC DNA]</scope>
    <source>
        <strain evidence="5 6">Koide BX008</strain>
    </source>
</reference>
<dbReference type="STRING" id="946122.A0A0C2XK83"/>
<dbReference type="InterPro" id="IPR002068">
    <property type="entry name" value="A-crystallin/Hsp20_dom"/>
</dbReference>
<sequence length="106" mass="12130">RMNLYEDPKDNLILVEIELPGFKKDDVTIDVQSGRLTITAERKPPENVQERNYAIHERLQGKYSRTINLPQGIKEEDIKASMEHGLLKITFLKSAPETPSRKISIA</sequence>
<protein>
    <recommendedName>
        <fullName evidence="4">SHSP domain-containing protein</fullName>
    </recommendedName>
</protein>
<name>A0A0C2XK83_AMAMK</name>
<dbReference type="EMBL" id="KN818225">
    <property type="protein sequence ID" value="KIL69916.1"/>
    <property type="molecule type" value="Genomic_DNA"/>
</dbReference>
<accession>A0A0C2XK83</accession>
<dbReference type="InterPro" id="IPR031107">
    <property type="entry name" value="Small_HSP"/>
</dbReference>
<dbReference type="FunCoup" id="A0A0C2XK83">
    <property type="interactions" value="164"/>
</dbReference>
<keyword evidence="6" id="KW-1185">Reference proteome</keyword>